<evidence type="ECO:0000313" key="3">
    <source>
        <dbReference type="EMBL" id="XFO70293.1"/>
    </source>
</evidence>
<dbReference type="EMBL" id="CP155571">
    <property type="protein sequence ID" value="XFO70293.1"/>
    <property type="molecule type" value="Genomic_DNA"/>
</dbReference>
<dbReference type="Gene3D" id="3.30.450.20">
    <property type="entry name" value="PAS domain"/>
    <property type="match status" value="1"/>
</dbReference>
<sequence>MERANMIGGKYSKYLVLAAIVLPLIFIAEVAYVERQPVKIINQEQTKEVAKLRAEAKTAWLSSQAAYVRGLANSSIVTADLETAQADFQSFLAAKTGFMALGYAGTDGKVVLDTSGARGNDISGHNYFTEAVAGREFTGQVSGTDWLLSEDVTIIALPVSQHGAVTGVVYGVIRQEPMDTMLAKLVPGTIIEPRPVDRWLMWLGVVYLLGIIPLLLLVYLLCRQQPPVMPKRAHKHTPAAGKYITRTPDAAISVFHRERPVLSREKERVTAEKGFADDAVATTPEAAIAIRKIAEIVAADQMHEQPDTPDMYAKPAVKPAATTPAAVIDRVLAVAAYNKGRAASMSQPNAPAKRVAAAPVEPVPMPELKQQSVIIAPVVSLPTSLPTEKALPGQSSAPDLPVYDTLTNTLTRSAFEKKITAQYGQSEQGIVVLSIDGMKVINDFLNTSAGDRLIKAAADILIAVSGSEYTVARVDGDQFAALLTAVSTDRLEEIKKDIKYFIDLHNLREPELPLSITVGTAMAKHGENWTAVWQRAARDMESHKAVNRVEARRFIMWSMKRYRRKS</sequence>
<feature type="transmembrane region" description="Helical" evidence="1">
    <location>
        <begin position="199"/>
        <end position="222"/>
    </location>
</feature>
<dbReference type="PANTHER" id="PTHR33121:SF70">
    <property type="entry name" value="SIGNALING PROTEIN YKOW"/>
    <property type="match status" value="1"/>
</dbReference>
<dbReference type="CDD" id="cd01949">
    <property type="entry name" value="GGDEF"/>
    <property type="match status" value="1"/>
</dbReference>
<dbReference type="InterPro" id="IPR029787">
    <property type="entry name" value="Nucleotide_cyclase"/>
</dbReference>
<dbReference type="SMART" id="SM00267">
    <property type="entry name" value="GGDEF"/>
    <property type="match status" value="1"/>
</dbReference>
<dbReference type="NCBIfam" id="TIGR00254">
    <property type="entry name" value="GGDEF"/>
    <property type="match status" value="1"/>
</dbReference>
<keyword evidence="1" id="KW-1133">Transmembrane helix</keyword>
<dbReference type="Gene3D" id="3.30.70.270">
    <property type="match status" value="1"/>
</dbReference>
<evidence type="ECO:0000313" key="4">
    <source>
        <dbReference type="Proteomes" id="UP000216052"/>
    </source>
</evidence>
<dbReference type="InterPro" id="IPR000160">
    <property type="entry name" value="GGDEF_dom"/>
</dbReference>
<dbReference type="PROSITE" id="PS50887">
    <property type="entry name" value="GGDEF"/>
    <property type="match status" value="1"/>
</dbReference>
<keyword evidence="4" id="KW-1185">Reference proteome</keyword>
<reference evidence="3" key="1">
    <citation type="submission" date="2024-05" db="EMBL/GenBank/DDBJ databases">
        <title>Isolation and characterization of Sporomusa carbonis sp. nov., a carboxydotrophic hydrogenogen in the genus of Sporomusa isolated from a charcoal burning pile.</title>
        <authorList>
            <person name="Boeer T."/>
            <person name="Rosenbaum F."/>
            <person name="Eysell L."/>
            <person name="Mueller V."/>
            <person name="Daniel R."/>
            <person name="Poehlein A."/>
        </authorList>
    </citation>
    <scope>NUCLEOTIDE SEQUENCE [LARGE SCALE GENOMIC DNA]</scope>
    <source>
        <strain evidence="3">DSM 3132</strain>
    </source>
</reference>
<organism evidence="3 4">
    <name type="scientific">Sporomusa acidovorans (strain ATCC 49682 / DSM 3132 / Mol)</name>
    <dbReference type="NCBI Taxonomy" id="1123286"/>
    <lineage>
        <taxon>Bacteria</taxon>
        <taxon>Bacillati</taxon>
        <taxon>Bacillota</taxon>
        <taxon>Negativicutes</taxon>
        <taxon>Selenomonadales</taxon>
        <taxon>Sporomusaceae</taxon>
        <taxon>Sporomusa</taxon>
    </lineage>
</organism>
<evidence type="ECO:0000259" key="2">
    <source>
        <dbReference type="PROSITE" id="PS50887"/>
    </source>
</evidence>
<dbReference type="InterPro" id="IPR050706">
    <property type="entry name" value="Cyclic-di-GMP_PDE-like"/>
</dbReference>
<dbReference type="RefSeq" id="WP_093793849.1">
    <property type="nucleotide sequence ID" value="NZ_CP155571.1"/>
</dbReference>
<keyword evidence="1" id="KW-0812">Transmembrane</keyword>
<accession>A0ABZ3IWK8</accession>
<dbReference type="Pfam" id="PF00990">
    <property type="entry name" value="GGDEF"/>
    <property type="match status" value="1"/>
</dbReference>
<dbReference type="Proteomes" id="UP000216052">
    <property type="component" value="Chromosome"/>
</dbReference>
<name>A0ABZ3IWK8_SPOA4</name>
<dbReference type="PANTHER" id="PTHR33121">
    <property type="entry name" value="CYCLIC DI-GMP PHOSPHODIESTERASE PDEF"/>
    <property type="match status" value="1"/>
</dbReference>
<evidence type="ECO:0000256" key="1">
    <source>
        <dbReference type="SAM" id="Phobius"/>
    </source>
</evidence>
<feature type="domain" description="GGDEF" evidence="2">
    <location>
        <begin position="426"/>
        <end position="556"/>
    </location>
</feature>
<keyword evidence="1" id="KW-0472">Membrane</keyword>
<dbReference type="InterPro" id="IPR043128">
    <property type="entry name" value="Rev_trsase/Diguanyl_cyclase"/>
</dbReference>
<dbReference type="SUPFAM" id="SSF55073">
    <property type="entry name" value="Nucleotide cyclase"/>
    <property type="match status" value="1"/>
</dbReference>
<protein>
    <recommendedName>
        <fullName evidence="2">GGDEF domain-containing protein</fullName>
    </recommendedName>
</protein>
<gene>
    <name evidence="3" type="ORF">SPACI_002810</name>
</gene>
<proteinExistence type="predicted"/>